<gene>
    <name evidence="1" type="ORF">GKO48_03430</name>
</gene>
<organism evidence="1 2">
    <name type="scientific">Candidatus Lucifugimonas marina</name>
    <dbReference type="NCBI Taxonomy" id="3038979"/>
    <lineage>
        <taxon>Bacteria</taxon>
        <taxon>Bacillati</taxon>
        <taxon>Chloroflexota</taxon>
        <taxon>Dehalococcoidia</taxon>
        <taxon>SAR202 cluster</taxon>
        <taxon>Candidatus Lucifugimonadales</taxon>
        <taxon>Candidatus Lucifugimonadaceae</taxon>
        <taxon>Candidatus Lucifugimonas</taxon>
    </lineage>
</organism>
<accession>A0AAJ5ZCF7</accession>
<dbReference type="AlphaFoldDB" id="A0AAJ5ZCF7"/>
<sequence>MSKRETPLTLAYWKTVGGTLCLEYPINHGFSDSGRRLLDGVILTDLPS</sequence>
<dbReference type="EMBL" id="CP046147">
    <property type="protein sequence ID" value="WFG38694.1"/>
    <property type="molecule type" value="Genomic_DNA"/>
</dbReference>
<dbReference type="Proteomes" id="UP001219901">
    <property type="component" value="Chromosome"/>
</dbReference>
<evidence type="ECO:0000313" key="1">
    <source>
        <dbReference type="EMBL" id="WFG38694.1"/>
    </source>
</evidence>
<reference evidence="1 2" key="1">
    <citation type="submission" date="2019-11" db="EMBL/GenBank/DDBJ databases">
        <authorList>
            <person name="Cho J.-C."/>
        </authorList>
    </citation>
    <scope>NUCLEOTIDE SEQUENCE [LARGE SCALE GENOMIC DNA]</scope>
    <source>
        <strain evidence="1 2">JH1073</strain>
    </source>
</reference>
<protein>
    <submittedName>
        <fullName evidence="1">Uncharacterized protein</fullName>
    </submittedName>
</protein>
<reference evidence="2" key="2">
    <citation type="submission" date="2023-06" db="EMBL/GenBank/DDBJ databases">
        <title>Pangenomics reveal diversification of enzyme families and niche specialization in globally abundant SAR202 bacteria.</title>
        <authorList>
            <person name="Saw J.H.W."/>
        </authorList>
    </citation>
    <scope>NUCLEOTIDE SEQUENCE [LARGE SCALE GENOMIC DNA]</scope>
    <source>
        <strain evidence="2">JH1073</strain>
    </source>
</reference>
<dbReference type="RefSeq" id="WP_342853290.1">
    <property type="nucleotide sequence ID" value="NZ_CP046147.1"/>
</dbReference>
<name>A0AAJ5ZCF7_9CHLR</name>
<proteinExistence type="predicted"/>
<keyword evidence="2" id="KW-1185">Reference proteome</keyword>
<evidence type="ECO:0000313" key="2">
    <source>
        <dbReference type="Proteomes" id="UP001219901"/>
    </source>
</evidence>